<feature type="transmembrane region" description="Helical" evidence="5">
    <location>
        <begin position="147"/>
        <end position="168"/>
    </location>
</feature>
<protein>
    <submittedName>
        <fullName evidence="7">ABC transporter permease subunit</fullName>
    </submittedName>
</protein>
<evidence type="ECO:0000256" key="5">
    <source>
        <dbReference type="SAM" id="Phobius"/>
    </source>
</evidence>
<reference evidence="8" key="1">
    <citation type="journal article" date="2019" name="Int. J. Syst. Evol. Microbiol.">
        <title>The Global Catalogue of Microorganisms (GCM) 10K type strain sequencing project: providing services to taxonomists for standard genome sequencing and annotation.</title>
        <authorList>
            <consortium name="The Broad Institute Genomics Platform"/>
            <consortium name="The Broad Institute Genome Sequencing Center for Infectious Disease"/>
            <person name="Wu L."/>
            <person name="Ma J."/>
        </authorList>
    </citation>
    <scope>NUCLEOTIDE SEQUENCE [LARGE SCALE GENOMIC DNA]</scope>
    <source>
        <strain evidence="8">CCUG 63830</strain>
    </source>
</reference>
<proteinExistence type="predicted"/>
<sequence>MGAGHRAPFLLLLLGVALGLAVTLRQGWTFPLTPWSPLMLALMVGSLALPMAARAAGQGRAAYHEALAADHSRAARAMGLPEAQVQRRAAALARPVQAASLGADALGLALSLALLEGLLHFPGVGDTVYLAVQGQFSETGQLEGERLTLFAGALLALLVLAALAHLGLRWAAARLDPRPLAEA</sequence>
<evidence type="ECO:0000313" key="8">
    <source>
        <dbReference type="Proteomes" id="UP001596317"/>
    </source>
</evidence>
<evidence type="ECO:0000256" key="2">
    <source>
        <dbReference type="ARBA" id="ARBA00022692"/>
    </source>
</evidence>
<evidence type="ECO:0000256" key="1">
    <source>
        <dbReference type="ARBA" id="ARBA00004141"/>
    </source>
</evidence>
<dbReference type="Proteomes" id="UP001596317">
    <property type="component" value="Unassembled WGS sequence"/>
</dbReference>
<feature type="domain" description="ABC transmembrane type-1" evidence="6">
    <location>
        <begin position="40"/>
        <end position="175"/>
    </location>
</feature>
<accession>A0ABW1ZJB9</accession>
<evidence type="ECO:0000256" key="3">
    <source>
        <dbReference type="ARBA" id="ARBA00022989"/>
    </source>
</evidence>
<dbReference type="InterPro" id="IPR000515">
    <property type="entry name" value="MetI-like"/>
</dbReference>
<keyword evidence="8" id="KW-1185">Reference proteome</keyword>
<keyword evidence="3 5" id="KW-1133">Transmembrane helix</keyword>
<dbReference type="RefSeq" id="WP_380055612.1">
    <property type="nucleotide sequence ID" value="NZ_JBHSWB010000001.1"/>
</dbReference>
<comment type="caution">
    <text evidence="7">The sequence shown here is derived from an EMBL/GenBank/DDBJ whole genome shotgun (WGS) entry which is preliminary data.</text>
</comment>
<keyword evidence="4 5" id="KW-0472">Membrane</keyword>
<organism evidence="7 8">
    <name type="scientific">Deinococcus multiflagellatus</name>
    <dbReference type="NCBI Taxonomy" id="1656887"/>
    <lineage>
        <taxon>Bacteria</taxon>
        <taxon>Thermotogati</taxon>
        <taxon>Deinococcota</taxon>
        <taxon>Deinococci</taxon>
        <taxon>Deinococcales</taxon>
        <taxon>Deinococcaceae</taxon>
        <taxon>Deinococcus</taxon>
    </lineage>
</organism>
<evidence type="ECO:0000256" key="4">
    <source>
        <dbReference type="ARBA" id="ARBA00023136"/>
    </source>
</evidence>
<evidence type="ECO:0000259" key="6">
    <source>
        <dbReference type="Pfam" id="PF00528"/>
    </source>
</evidence>
<feature type="transmembrane region" description="Helical" evidence="5">
    <location>
        <begin position="96"/>
        <end position="115"/>
    </location>
</feature>
<name>A0ABW1ZJB9_9DEIO</name>
<comment type="subcellular location">
    <subcellularLocation>
        <location evidence="1">Membrane</location>
        <topology evidence="1">Multi-pass membrane protein</topology>
    </subcellularLocation>
</comment>
<feature type="transmembrane region" description="Helical" evidence="5">
    <location>
        <begin position="35"/>
        <end position="53"/>
    </location>
</feature>
<evidence type="ECO:0000313" key="7">
    <source>
        <dbReference type="EMBL" id="MFC6660539.1"/>
    </source>
</evidence>
<dbReference type="EMBL" id="JBHSWB010000001">
    <property type="protein sequence ID" value="MFC6660539.1"/>
    <property type="molecule type" value="Genomic_DNA"/>
</dbReference>
<keyword evidence="2 5" id="KW-0812">Transmembrane</keyword>
<dbReference type="Pfam" id="PF00528">
    <property type="entry name" value="BPD_transp_1"/>
    <property type="match status" value="1"/>
</dbReference>
<gene>
    <name evidence="7" type="ORF">ACFP90_09350</name>
</gene>